<keyword evidence="3" id="KW-0479">Metal-binding</keyword>
<dbReference type="GO" id="GO:0046872">
    <property type="term" value="F:metal ion binding"/>
    <property type="evidence" value="ECO:0007669"/>
    <property type="project" value="UniProtKB-KW"/>
</dbReference>
<evidence type="ECO:0000256" key="7">
    <source>
        <dbReference type="SAM" id="MobiDB-lite"/>
    </source>
</evidence>
<dbReference type="InterPro" id="IPR041921">
    <property type="entry name" value="NuoE_N"/>
</dbReference>
<protein>
    <submittedName>
        <fullName evidence="8">NADH dehydrogenase subunit E</fullName>
    </submittedName>
</protein>
<dbReference type="InterPro" id="IPR002023">
    <property type="entry name" value="NuoE-like"/>
</dbReference>
<dbReference type="OrthoDB" id="9807941at2"/>
<sequence length="246" mass="26463">MSGFRTHFDNTGGVGPDDPAGTRIDASTIAELEELAARYPEKRSALLPMLHLVQSVEGRVTPAAIEICARILDITPAEVNGVATFYTMYKRKPMGRHHVGVCTTSLCAILGGDEIAAALEQHLGVGNDETSEDGAITFERVECNAACDYAPVVMVNWEFFDTMTPKKAIELVDRLRSDEVVVSPRGATITSWREAERVLAGFPDGRADEGPAAGTQSLLGLKLAERNGWRAPDPADVPAPSQEEGK</sequence>
<dbReference type="InterPro" id="IPR042128">
    <property type="entry name" value="NuoE_dom"/>
</dbReference>
<dbReference type="Gene3D" id="1.10.10.1590">
    <property type="entry name" value="NADH-quinone oxidoreductase subunit E"/>
    <property type="match status" value="1"/>
</dbReference>
<dbReference type="RefSeq" id="WP_092607256.1">
    <property type="nucleotide sequence ID" value="NZ_FMYF01000003.1"/>
</dbReference>
<comment type="cofactor">
    <cofactor evidence="6">
        <name>[2Fe-2S] cluster</name>
        <dbReference type="ChEBI" id="CHEBI:190135"/>
    </cofactor>
</comment>
<dbReference type="STRING" id="1577474.GA0111570_10329"/>
<dbReference type="Proteomes" id="UP000199086">
    <property type="component" value="Unassembled WGS sequence"/>
</dbReference>
<organism evidence="8 9">
    <name type="scientific">Raineyella antarctica</name>
    <dbReference type="NCBI Taxonomy" id="1577474"/>
    <lineage>
        <taxon>Bacteria</taxon>
        <taxon>Bacillati</taxon>
        <taxon>Actinomycetota</taxon>
        <taxon>Actinomycetes</taxon>
        <taxon>Propionibacteriales</taxon>
        <taxon>Propionibacteriaceae</taxon>
        <taxon>Raineyella</taxon>
    </lineage>
</organism>
<dbReference type="CDD" id="cd03064">
    <property type="entry name" value="TRX_Fd_NuoE"/>
    <property type="match status" value="1"/>
</dbReference>
<reference evidence="8 9" key="1">
    <citation type="submission" date="2016-06" db="EMBL/GenBank/DDBJ databases">
        <authorList>
            <person name="Olsen C.W."/>
            <person name="Carey S."/>
            <person name="Hinshaw L."/>
            <person name="Karasin A.I."/>
        </authorList>
    </citation>
    <scope>NUCLEOTIDE SEQUENCE [LARGE SCALE GENOMIC DNA]</scope>
    <source>
        <strain evidence="8 9">LZ-22</strain>
    </source>
</reference>
<feature type="region of interest" description="Disordered" evidence="7">
    <location>
        <begin position="1"/>
        <end position="23"/>
    </location>
</feature>
<dbReference type="PANTHER" id="PTHR10371">
    <property type="entry name" value="NADH DEHYDROGENASE UBIQUINONE FLAVOPROTEIN 2, MITOCHONDRIAL"/>
    <property type="match status" value="1"/>
</dbReference>
<gene>
    <name evidence="8" type="ORF">GA0111570_10329</name>
</gene>
<dbReference type="Gene3D" id="3.40.30.10">
    <property type="entry name" value="Glutaredoxin"/>
    <property type="match status" value="1"/>
</dbReference>
<keyword evidence="4" id="KW-0408">Iron</keyword>
<dbReference type="NCBIfam" id="NF005721">
    <property type="entry name" value="PRK07539.1-1"/>
    <property type="match status" value="1"/>
</dbReference>
<dbReference type="SUPFAM" id="SSF52833">
    <property type="entry name" value="Thioredoxin-like"/>
    <property type="match status" value="1"/>
</dbReference>
<name>A0A1G6GFB8_9ACTN</name>
<evidence type="ECO:0000256" key="3">
    <source>
        <dbReference type="ARBA" id="ARBA00022723"/>
    </source>
</evidence>
<dbReference type="GO" id="GO:0051537">
    <property type="term" value="F:2 iron, 2 sulfur cluster binding"/>
    <property type="evidence" value="ECO:0007669"/>
    <property type="project" value="UniProtKB-KW"/>
</dbReference>
<proteinExistence type="inferred from homology"/>
<dbReference type="InterPro" id="IPR036249">
    <property type="entry name" value="Thioredoxin-like_sf"/>
</dbReference>
<comment type="similarity">
    <text evidence="1">Belongs to the complex I 24 kDa subunit family.</text>
</comment>
<dbReference type="GO" id="GO:0003954">
    <property type="term" value="F:NADH dehydrogenase activity"/>
    <property type="evidence" value="ECO:0007669"/>
    <property type="project" value="TreeGrafter"/>
</dbReference>
<keyword evidence="2" id="KW-0001">2Fe-2S</keyword>
<evidence type="ECO:0000256" key="5">
    <source>
        <dbReference type="ARBA" id="ARBA00023014"/>
    </source>
</evidence>
<evidence type="ECO:0000313" key="8">
    <source>
        <dbReference type="EMBL" id="SDB80712.1"/>
    </source>
</evidence>
<evidence type="ECO:0000313" key="9">
    <source>
        <dbReference type="Proteomes" id="UP000199086"/>
    </source>
</evidence>
<keyword evidence="9" id="KW-1185">Reference proteome</keyword>
<evidence type="ECO:0000256" key="1">
    <source>
        <dbReference type="ARBA" id="ARBA00010643"/>
    </source>
</evidence>
<dbReference type="FunFam" id="1.10.10.1590:FF:000001">
    <property type="entry name" value="NADH-quinone oxidoreductase subunit E"/>
    <property type="match status" value="1"/>
</dbReference>
<evidence type="ECO:0000256" key="6">
    <source>
        <dbReference type="ARBA" id="ARBA00034078"/>
    </source>
</evidence>
<dbReference type="PANTHER" id="PTHR10371:SF3">
    <property type="entry name" value="NADH DEHYDROGENASE [UBIQUINONE] FLAVOPROTEIN 2, MITOCHONDRIAL"/>
    <property type="match status" value="1"/>
</dbReference>
<dbReference type="EMBL" id="FMYF01000003">
    <property type="protein sequence ID" value="SDB80712.1"/>
    <property type="molecule type" value="Genomic_DNA"/>
</dbReference>
<keyword evidence="5" id="KW-0411">Iron-sulfur</keyword>
<evidence type="ECO:0000256" key="2">
    <source>
        <dbReference type="ARBA" id="ARBA00022714"/>
    </source>
</evidence>
<dbReference type="NCBIfam" id="TIGR01958">
    <property type="entry name" value="nuoE_fam"/>
    <property type="match status" value="1"/>
</dbReference>
<accession>A0A1G6GFB8</accession>
<dbReference type="Pfam" id="PF01257">
    <property type="entry name" value="2Fe-2S_thioredx"/>
    <property type="match status" value="1"/>
</dbReference>
<dbReference type="AlphaFoldDB" id="A0A1G6GFB8"/>
<evidence type="ECO:0000256" key="4">
    <source>
        <dbReference type="ARBA" id="ARBA00023004"/>
    </source>
</evidence>